<accession>A0AAV4TNE4</accession>
<comment type="caution">
    <text evidence="1">The sequence shown here is derived from an EMBL/GenBank/DDBJ whole genome shotgun (WGS) entry which is preliminary data.</text>
</comment>
<reference evidence="1 2" key="1">
    <citation type="submission" date="2021-06" db="EMBL/GenBank/DDBJ databases">
        <title>Caerostris darwini draft genome.</title>
        <authorList>
            <person name="Kono N."/>
            <person name="Arakawa K."/>
        </authorList>
    </citation>
    <scope>NUCLEOTIDE SEQUENCE [LARGE SCALE GENOMIC DNA]</scope>
</reference>
<dbReference type="EMBL" id="BPLQ01009792">
    <property type="protein sequence ID" value="GIY46636.1"/>
    <property type="molecule type" value="Genomic_DNA"/>
</dbReference>
<proteinExistence type="predicted"/>
<keyword evidence="2" id="KW-1185">Reference proteome</keyword>
<dbReference type="Proteomes" id="UP001054837">
    <property type="component" value="Unassembled WGS sequence"/>
</dbReference>
<name>A0AAV4TNE4_9ARAC</name>
<evidence type="ECO:0000313" key="1">
    <source>
        <dbReference type="EMBL" id="GIY46636.1"/>
    </source>
</evidence>
<sequence length="107" mass="12613">MTKRTVKQTRYLCCSKQFSRGKKMRQGASLPADKNRGWVNEVSQTIFRIVRCRKIPSRETESFRFRTQGGILSQLATIKRRTRRWGGGQGWEKCRSKTQRETTIMLR</sequence>
<organism evidence="1 2">
    <name type="scientific">Caerostris darwini</name>
    <dbReference type="NCBI Taxonomy" id="1538125"/>
    <lineage>
        <taxon>Eukaryota</taxon>
        <taxon>Metazoa</taxon>
        <taxon>Ecdysozoa</taxon>
        <taxon>Arthropoda</taxon>
        <taxon>Chelicerata</taxon>
        <taxon>Arachnida</taxon>
        <taxon>Araneae</taxon>
        <taxon>Araneomorphae</taxon>
        <taxon>Entelegynae</taxon>
        <taxon>Araneoidea</taxon>
        <taxon>Araneidae</taxon>
        <taxon>Caerostris</taxon>
    </lineage>
</organism>
<dbReference type="AlphaFoldDB" id="A0AAV4TNE4"/>
<protein>
    <submittedName>
        <fullName evidence="1">Uncharacterized protein</fullName>
    </submittedName>
</protein>
<gene>
    <name evidence="1" type="ORF">CDAR_12861</name>
</gene>
<evidence type="ECO:0000313" key="2">
    <source>
        <dbReference type="Proteomes" id="UP001054837"/>
    </source>
</evidence>